<name>A0A1Z2XP41_9FIRM</name>
<dbReference type="SUPFAM" id="SSF110849">
    <property type="entry name" value="ParB/Sulfiredoxin"/>
    <property type="match status" value="1"/>
</dbReference>
<organism evidence="4 6">
    <name type="scientific">Acutalibacter muris</name>
    <dbReference type="NCBI Taxonomy" id="1796620"/>
    <lineage>
        <taxon>Bacteria</taxon>
        <taxon>Bacillati</taxon>
        <taxon>Bacillota</taxon>
        <taxon>Clostridia</taxon>
        <taxon>Eubacteriales</taxon>
        <taxon>Acutalibacteraceae</taxon>
        <taxon>Acutalibacter</taxon>
    </lineage>
</organism>
<dbReference type="NCBIfam" id="TIGR00180">
    <property type="entry name" value="parB_part"/>
    <property type="match status" value="1"/>
</dbReference>
<dbReference type="Gene3D" id="1.10.10.2830">
    <property type="match status" value="1"/>
</dbReference>
<evidence type="ECO:0000313" key="6">
    <source>
        <dbReference type="Proteomes" id="UP000596035"/>
    </source>
</evidence>
<dbReference type="InterPro" id="IPR003115">
    <property type="entry name" value="ParB_N"/>
</dbReference>
<feature type="domain" description="ParB-like N-terminal" evidence="2">
    <location>
        <begin position="30"/>
        <end position="120"/>
    </location>
</feature>
<dbReference type="Proteomes" id="UP000196710">
    <property type="component" value="Chromosome"/>
</dbReference>
<dbReference type="EMBL" id="CP065321">
    <property type="protein sequence ID" value="QQR29493.1"/>
    <property type="molecule type" value="Genomic_DNA"/>
</dbReference>
<keyword evidence="5" id="KW-1185">Reference proteome</keyword>
<dbReference type="SUPFAM" id="SSF109709">
    <property type="entry name" value="KorB DNA-binding domain-like"/>
    <property type="match status" value="1"/>
</dbReference>
<evidence type="ECO:0000313" key="3">
    <source>
        <dbReference type="EMBL" id="ASB40208.1"/>
    </source>
</evidence>
<reference evidence="5" key="2">
    <citation type="submission" date="2017-05" db="EMBL/GenBank/DDBJ databases">
        <title>Improved OligoMM genomes.</title>
        <authorList>
            <person name="Garzetti D."/>
        </authorList>
    </citation>
    <scope>NUCLEOTIDE SEQUENCE [LARGE SCALE GENOMIC DNA]</scope>
    <source>
        <strain evidence="5">KB18</strain>
    </source>
</reference>
<dbReference type="InterPro" id="IPR036086">
    <property type="entry name" value="ParB/Sulfiredoxin_sf"/>
</dbReference>
<dbReference type="PANTHER" id="PTHR33375">
    <property type="entry name" value="CHROMOSOME-PARTITIONING PROTEIN PARB-RELATED"/>
    <property type="match status" value="1"/>
</dbReference>
<evidence type="ECO:0000259" key="2">
    <source>
        <dbReference type="SMART" id="SM00470"/>
    </source>
</evidence>
<dbReference type="Pfam" id="PF02195">
    <property type="entry name" value="ParB_N"/>
    <property type="match status" value="1"/>
</dbReference>
<dbReference type="InterPro" id="IPR004437">
    <property type="entry name" value="ParB/RepB/Spo0J"/>
</dbReference>
<dbReference type="PANTHER" id="PTHR33375:SF1">
    <property type="entry name" value="CHROMOSOME-PARTITIONING PROTEIN PARB-RELATED"/>
    <property type="match status" value="1"/>
</dbReference>
<dbReference type="GO" id="GO:0005694">
    <property type="term" value="C:chromosome"/>
    <property type="evidence" value="ECO:0007669"/>
    <property type="project" value="TreeGrafter"/>
</dbReference>
<dbReference type="InterPro" id="IPR050336">
    <property type="entry name" value="Chromosome_partition/occlusion"/>
</dbReference>
<dbReference type="AlphaFoldDB" id="A0A1Z2XP41"/>
<sequence>MKSSAAKIQITDLDALFGGAPAQVIGDQLQEVLLAELHPFKGHPFHVEDDEKMREMAESVAQYGVLVPGIVRPRPEGGYEIIAGHRRSRASELAGKETMPVIVRDMDDDEATIIMVDSNLQREKILPSEKAFAYRMKLEAMKRKAGRPSKENSTPVGQNLLGQTSVAILADNSPDSKSQIQRYIRLTHLLPPLLQMVDENKLVLRPAVELSYLTQEEQGLLLEVMSSREIVPTLEQAQQLKLHSQNHQLTDTTIKIVLAQGKPGPMQVTLKKKCLSQYFPKDYTQKQMEEVILSLLENWKYQQKGAVTDGSNS</sequence>
<dbReference type="EMBL" id="CP021422">
    <property type="protein sequence ID" value="ASB40208.1"/>
    <property type="molecule type" value="Genomic_DNA"/>
</dbReference>
<proteinExistence type="inferred from homology"/>
<protein>
    <submittedName>
        <fullName evidence="3">Chromosome partitioning protein ParB</fullName>
    </submittedName>
    <submittedName>
        <fullName evidence="4">ParB/RepB/Spo0J family partition protein</fullName>
    </submittedName>
</protein>
<evidence type="ECO:0000313" key="5">
    <source>
        <dbReference type="Proteomes" id="UP000196710"/>
    </source>
</evidence>
<gene>
    <name evidence="3" type="ORF">ADH66_05770</name>
    <name evidence="4" type="ORF">I5Q82_15850</name>
</gene>
<dbReference type="KEGG" id="amur:ADH66_05770"/>
<dbReference type="SMART" id="SM00470">
    <property type="entry name" value="ParB"/>
    <property type="match status" value="1"/>
</dbReference>
<evidence type="ECO:0000256" key="1">
    <source>
        <dbReference type="ARBA" id="ARBA00006295"/>
    </source>
</evidence>
<evidence type="ECO:0000313" key="4">
    <source>
        <dbReference type="EMBL" id="QQR29493.1"/>
    </source>
</evidence>
<dbReference type="CDD" id="cd16407">
    <property type="entry name" value="ParB_N_like"/>
    <property type="match status" value="1"/>
</dbReference>
<dbReference type="Gene3D" id="3.90.1530.30">
    <property type="match status" value="1"/>
</dbReference>
<accession>A0A1Z2XP41</accession>
<comment type="similarity">
    <text evidence="1">Belongs to the ParB family.</text>
</comment>
<dbReference type="GO" id="GO:0003677">
    <property type="term" value="F:DNA binding"/>
    <property type="evidence" value="ECO:0007669"/>
    <property type="project" value="InterPro"/>
</dbReference>
<reference evidence="4 6" key="3">
    <citation type="submission" date="2020-11" db="EMBL/GenBank/DDBJ databases">
        <title>Closed and high quality bacterial genomes of the OMM12 community.</title>
        <authorList>
            <person name="Marbouty M."/>
            <person name="Lamy-Besnier Q."/>
            <person name="Debarbieux L."/>
            <person name="Koszul R."/>
        </authorList>
    </citation>
    <scope>NUCLEOTIDE SEQUENCE [LARGE SCALE GENOMIC DNA]</scope>
    <source>
        <strain evidence="4 6">KB18</strain>
    </source>
</reference>
<dbReference type="GO" id="GO:0007059">
    <property type="term" value="P:chromosome segregation"/>
    <property type="evidence" value="ECO:0007669"/>
    <property type="project" value="TreeGrafter"/>
</dbReference>
<reference evidence="3" key="1">
    <citation type="journal article" date="2017" name="Genome Announc.">
        <title>High-Quality Whole-Genome Sequences of the Oligo-Mouse-Microbiota Bacterial Community.</title>
        <authorList>
            <person name="Garzetti D."/>
            <person name="Brugiroux S."/>
            <person name="Bunk B."/>
            <person name="Pukall R."/>
            <person name="McCoy K.D."/>
            <person name="Macpherson A.J."/>
            <person name="Stecher B."/>
        </authorList>
    </citation>
    <scope>NUCLEOTIDE SEQUENCE</scope>
    <source>
        <strain evidence="3">KB18</strain>
    </source>
</reference>
<dbReference type="Proteomes" id="UP000596035">
    <property type="component" value="Chromosome"/>
</dbReference>
<dbReference type="RefSeq" id="WP_066534511.1">
    <property type="nucleotide sequence ID" value="NZ_CAQHGX010000021.1"/>
</dbReference>